<evidence type="ECO:0000256" key="6">
    <source>
        <dbReference type="ARBA" id="ARBA00023136"/>
    </source>
</evidence>
<dbReference type="CDD" id="cd06261">
    <property type="entry name" value="TM_PBP2"/>
    <property type="match status" value="1"/>
</dbReference>
<feature type="transmembrane region" description="Helical" evidence="7">
    <location>
        <begin position="99"/>
        <end position="116"/>
    </location>
</feature>
<dbReference type="SUPFAM" id="SSF161098">
    <property type="entry name" value="MetI-like"/>
    <property type="match status" value="1"/>
</dbReference>
<dbReference type="Proteomes" id="UP001589733">
    <property type="component" value="Unassembled WGS sequence"/>
</dbReference>
<gene>
    <name evidence="9" type="ORF">ACFFLM_14575</name>
</gene>
<dbReference type="RefSeq" id="WP_380011541.1">
    <property type="nucleotide sequence ID" value="NZ_JBHLYR010000045.1"/>
</dbReference>
<evidence type="ECO:0000256" key="4">
    <source>
        <dbReference type="ARBA" id="ARBA00022692"/>
    </source>
</evidence>
<evidence type="ECO:0000256" key="5">
    <source>
        <dbReference type="ARBA" id="ARBA00022989"/>
    </source>
</evidence>
<name>A0ABV6B0C5_9DEIO</name>
<keyword evidence="10" id="KW-1185">Reference proteome</keyword>
<evidence type="ECO:0000259" key="8">
    <source>
        <dbReference type="PROSITE" id="PS50928"/>
    </source>
</evidence>
<feature type="transmembrane region" description="Helical" evidence="7">
    <location>
        <begin position="291"/>
        <end position="311"/>
    </location>
</feature>
<dbReference type="Pfam" id="PF00528">
    <property type="entry name" value="BPD_transp_1"/>
    <property type="match status" value="1"/>
</dbReference>
<evidence type="ECO:0000313" key="9">
    <source>
        <dbReference type="EMBL" id="MFB9993195.1"/>
    </source>
</evidence>
<feature type="domain" description="ABC transmembrane type-1" evidence="8">
    <location>
        <begin position="87"/>
        <end position="312"/>
    </location>
</feature>
<sequence length="325" mass="36021">MTATPSPPSILQRTNSGWDRFQRRYAPYIFISPFFLLFFAFSLFPILFNAYLSFHNWQPGSGLGDMKFVGLRNFSDNLTDPTFWQSLRNTAILALESGVPQHLIALPLAFAIHMGLKRVQSLVTAVYFLPYITSVVAISVVFFTLFSWQYGALNAGLNALHNLPLIGGLFPGEKINWLGEVQYVQPAIALVVVWRYVGWNVLLYLAGLQAIPSDIYEAASIDGATRAQQFRFITLPLLRPTIFLAVTLTLIGGFQLFEEPFVLTNGSGGTGQQGLTTIMYMFRTYNSYSDAGVAAAMSWLLFAVIGVLSLINNRIFGRSGLAGKD</sequence>
<feature type="transmembrane region" description="Helical" evidence="7">
    <location>
        <begin position="25"/>
        <end position="48"/>
    </location>
</feature>
<keyword evidence="5 7" id="KW-1133">Transmembrane helix</keyword>
<evidence type="ECO:0000256" key="7">
    <source>
        <dbReference type="RuleBase" id="RU363032"/>
    </source>
</evidence>
<reference evidence="9 10" key="1">
    <citation type="submission" date="2024-09" db="EMBL/GenBank/DDBJ databases">
        <authorList>
            <person name="Sun Q."/>
            <person name="Mori K."/>
        </authorList>
    </citation>
    <scope>NUCLEOTIDE SEQUENCE [LARGE SCALE GENOMIC DNA]</scope>
    <source>
        <strain evidence="9 10">JCM 13503</strain>
    </source>
</reference>
<keyword evidence="2 7" id="KW-0813">Transport</keyword>
<comment type="subcellular location">
    <subcellularLocation>
        <location evidence="1 7">Cell membrane</location>
        <topology evidence="1 7">Multi-pass membrane protein</topology>
    </subcellularLocation>
</comment>
<feature type="transmembrane region" description="Helical" evidence="7">
    <location>
        <begin position="237"/>
        <end position="257"/>
    </location>
</feature>
<keyword evidence="6 7" id="KW-0472">Membrane</keyword>
<dbReference type="PANTHER" id="PTHR30193:SF37">
    <property type="entry name" value="INNER MEMBRANE ABC TRANSPORTER PERMEASE PROTEIN YCJO"/>
    <property type="match status" value="1"/>
</dbReference>
<evidence type="ECO:0000256" key="3">
    <source>
        <dbReference type="ARBA" id="ARBA00022475"/>
    </source>
</evidence>
<dbReference type="InterPro" id="IPR051393">
    <property type="entry name" value="ABC_transporter_permease"/>
</dbReference>
<keyword evidence="4 7" id="KW-0812">Transmembrane</keyword>
<feature type="transmembrane region" description="Helical" evidence="7">
    <location>
        <begin position="187"/>
        <end position="206"/>
    </location>
</feature>
<organism evidence="9 10">
    <name type="scientific">Deinococcus oregonensis</name>
    <dbReference type="NCBI Taxonomy" id="1805970"/>
    <lineage>
        <taxon>Bacteria</taxon>
        <taxon>Thermotogati</taxon>
        <taxon>Deinococcota</taxon>
        <taxon>Deinococci</taxon>
        <taxon>Deinococcales</taxon>
        <taxon>Deinococcaceae</taxon>
        <taxon>Deinococcus</taxon>
    </lineage>
</organism>
<evidence type="ECO:0000256" key="2">
    <source>
        <dbReference type="ARBA" id="ARBA00022448"/>
    </source>
</evidence>
<dbReference type="PROSITE" id="PS50928">
    <property type="entry name" value="ABC_TM1"/>
    <property type="match status" value="1"/>
</dbReference>
<evidence type="ECO:0000256" key="1">
    <source>
        <dbReference type="ARBA" id="ARBA00004651"/>
    </source>
</evidence>
<dbReference type="PANTHER" id="PTHR30193">
    <property type="entry name" value="ABC TRANSPORTER PERMEASE PROTEIN"/>
    <property type="match status" value="1"/>
</dbReference>
<comment type="caution">
    <text evidence="9">The sequence shown here is derived from an EMBL/GenBank/DDBJ whole genome shotgun (WGS) entry which is preliminary data.</text>
</comment>
<dbReference type="InterPro" id="IPR035906">
    <property type="entry name" value="MetI-like_sf"/>
</dbReference>
<dbReference type="EMBL" id="JBHLYR010000045">
    <property type="protein sequence ID" value="MFB9993195.1"/>
    <property type="molecule type" value="Genomic_DNA"/>
</dbReference>
<feature type="transmembrane region" description="Helical" evidence="7">
    <location>
        <begin position="128"/>
        <end position="148"/>
    </location>
</feature>
<evidence type="ECO:0000313" key="10">
    <source>
        <dbReference type="Proteomes" id="UP001589733"/>
    </source>
</evidence>
<protein>
    <submittedName>
        <fullName evidence="9">Carbohydrate ABC transporter permease</fullName>
    </submittedName>
</protein>
<dbReference type="InterPro" id="IPR000515">
    <property type="entry name" value="MetI-like"/>
</dbReference>
<comment type="similarity">
    <text evidence="7">Belongs to the binding-protein-dependent transport system permease family.</text>
</comment>
<dbReference type="Gene3D" id="1.10.3720.10">
    <property type="entry name" value="MetI-like"/>
    <property type="match status" value="1"/>
</dbReference>
<accession>A0ABV6B0C5</accession>
<keyword evidence="3" id="KW-1003">Cell membrane</keyword>
<dbReference type="SUPFAM" id="SSF160964">
    <property type="entry name" value="MalF N-terminal region-like"/>
    <property type="match status" value="1"/>
</dbReference>
<proteinExistence type="inferred from homology"/>